<comment type="pathway">
    <text evidence="1">Carbohydrate degradation; glycolysis; D-glyceraldehyde 3-phosphate and glycerone phosphate from D-glucose: step 4/4.</text>
</comment>
<comment type="similarity">
    <text evidence="2">Belongs to the class I fructose-bisphosphate aldolase family.</text>
</comment>
<proteinExistence type="inferred from homology"/>
<name>A0A177B8N6_9BILA</name>
<reference evidence="8 9" key="1">
    <citation type="submission" date="2016-04" db="EMBL/GenBank/DDBJ databases">
        <title>The genome of Intoshia linei affirms orthonectids as highly simplified spiralians.</title>
        <authorList>
            <person name="Mikhailov K.V."/>
            <person name="Slusarev G.S."/>
            <person name="Nikitin M.A."/>
            <person name="Logacheva M.D."/>
            <person name="Penin A."/>
            <person name="Aleoshin V."/>
            <person name="Panchin Y.V."/>
        </authorList>
    </citation>
    <scope>NUCLEOTIDE SEQUENCE [LARGE SCALE GENOMIC DNA]</scope>
    <source>
        <strain evidence="8">Intl2013</strain>
        <tissue evidence="8">Whole animal</tissue>
    </source>
</reference>
<dbReference type="UniPathway" id="UPA00109">
    <property type="reaction ID" value="UER00183"/>
</dbReference>
<gene>
    <name evidence="8" type="ORF">A3Q56_01601</name>
</gene>
<evidence type="ECO:0000256" key="5">
    <source>
        <dbReference type="ARBA" id="ARBA00023239"/>
    </source>
</evidence>
<dbReference type="EC" id="4.1.2.13" evidence="3"/>
<sequence length="818" mass="93652">MDKDLKVVKTGGNYTSRIIETSNQYPINISSKSSEITKILIQRDYNTGTLVCFNTDFPKQLEGILALLLILYTNADVPITIKVHNLDIEVLRFIDVRLTDKSYQLFRNFGAKLNVFKHNYRQKIISKLNEISKEIYNAKKNTQLVRSENIDENEKNTIKNQFKEINEKICKYKERNEIQFQKLTIDQERLEAGINLIKKIVDDDNFVKILKSSEPEAHKVANTSTNNYNQKHGQHLPSKILEFEDFHIRYGGSTGGWDIQDHNIFVKMMTKTDKLTNYIPTHTQEQIDSHKRWFKKYSHLKTEKKKAIENWKKYKQDKIKNKKHAEKNNETKKPVKTDNEKKNSQNERYKIKKMIHDWKKKKQNENEKMNKLMKEKSQNLLLMERKKLKKKKPAGYFSAIPGTRPNILPVPDKEKEDLNLQNHKNQTESIIKGQYANKIIKLKNLQFERDVPSNPERINQFTKSYMLKLEKSEETKDSAFLNYIPKRFPDNLSNDVKRELSECANALVSKGKGLLAADESTGTIGKRFAGIKLENTEENRRAYRQLLFKSGKKLANHVSGVILYEETLFQKSDDGQDFTKMLKDNGIIPGIKVDKGVVQLMGTNGETTTQGLDGLAERCKKYYDQGARFAKWRSVLMIKDYEPSQLSMIENANVLARYASICQQNRLVPIVEPEILPDEGTLLKPNMVTSGHGSKEEKVPGDIARATVTALQRTVPTAVPGIVFLSGGQSEVVATVNLDAINKFDGKKPWSLTFSYGRALQGTTIKTWQGKTENVAKAQKQLLLRAAANGAAATGQYKGEDKESLADNESLYVAKHVY</sequence>
<evidence type="ECO:0000256" key="1">
    <source>
        <dbReference type="ARBA" id="ARBA00004714"/>
    </source>
</evidence>
<dbReference type="GO" id="GO:0004332">
    <property type="term" value="F:fructose-bisphosphate aldolase activity"/>
    <property type="evidence" value="ECO:0007669"/>
    <property type="project" value="UniProtKB-EC"/>
</dbReference>
<organism evidence="8 9">
    <name type="scientific">Intoshia linei</name>
    <dbReference type="NCBI Taxonomy" id="1819745"/>
    <lineage>
        <taxon>Eukaryota</taxon>
        <taxon>Metazoa</taxon>
        <taxon>Spiralia</taxon>
        <taxon>Lophotrochozoa</taxon>
        <taxon>Mesozoa</taxon>
        <taxon>Orthonectida</taxon>
        <taxon>Rhopaluridae</taxon>
        <taxon>Intoshia</taxon>
    </lineage>
</organism>
<dbReference type="SUPFAM" id="SSF51569">
    <property type="entry name" value="Aldolase"/>
    <property type="match status" value="1"/>
</dbReference>
<evidence type="ECO:0000313" key="9">
    <source>
        <dbReference type="Proteomes" id="UP000078046"/>
    </source>
</evidence>
<feature type="compositionally biased region" description="Basic and acidic residues" evidence="7">
    <location>
        <begin position="326"/>
        <end position="345"/>
    </location>
</feature>
<dbReference type="AlphaFoldDB" id="A0A177B8N6"/>
<dbReference type="PANTHER" id="PTHR11627">
    <property type="entry name" value="FRUCTOSE-BISPHOSPHATE ALDOLASE"/>
    <property type="match status" value="1"/>
</dbReference>
<dbReference type="InterPro" id="IPR013785">
    <property type="entry name" value="Aldolase_TIM"/>
</dbReference>
<accession>A0A177B8N6</accession>
<dbReference type="Pfam" id="PF00274">
    <property type="entry name" value="Glycolytic"/>
    <property type="match status" value="2"/>
</dbReference>
<evidence type="ECO:0000313" key="8">
    <source>
        <dbReference type="EMBL" id="OAF70626.1"/>
    </source>
</evidence>
<dbReference type="EMBL" id="LWCA01000127">
    <property type="protein sequence ID" value="OAF70626.1"/>
    <property type="molecule type" value="Genomic_DNA"/>
</dbReference>
<evidence type="ECO:0000256" key="7">
    <source>
        <dbReference type="SAM" id="MobiDB-lite"/>
    </source>
</evidence>
<evidence type="ECO:0000256" key="4">
    <source>
        <dbReference type="ARBA" id="ARBA00023152"/>
    </source>
</evidence>
<dbReference type="GO" id="GO:0006096">
    <property type="term" value="P:glycolytic process"/>
    <property type="evidence" value="ECO:0007669"/>
    <property type="project" value="UniProtKB-UniPathway"/>
</dbReference>
<dbReference type="Gene3D" id="3.20.20.70">
    <property type="entry name" value="Aldolase class I"/>
    <property type="match status" value="2"/>
</dbReference>
<keyword evidence="4" id="KW-0324">Glycolysis</keyword>
<protein>
    <recommendedName>
        <fullName evidence="3">fructose-bisphosphate aldolase</fullName>
        <ecNumber evidence="3">4.1.2.13</ecNumber>
    </recommendedName>
</protein>
<dbReference type="NCBIfam" id="NF033379">
    <property type="entry name" value="FrucBisAld_I"/>
    <property type="match status" value="1"/>
</dbReference>
<evidence type="ECO:0000256" key="3">
    <source>
        <dbReference type="ARBA" id="ARBA00013068"/>
    </source>
</evidence>
<evidence type="ECO:0000256" key="2">
    <source>
        <dbReference type="ARBA" id="ARBA00010387"/>
    </source>
</evidence>
<dbReference type="OrthoDB" id="36455at2759"/>
<keyword evidence="6" id="KW-0175">Coiled coil</keyword>
<keyword evidence="9" id="KW-1185">Reference proteome</keyword>
<dbReference type="Proteomes" id="UP000078046">
    <property type="component" value="Unassembled WGS sequence"/>
</dbReference>
<keyword evidence="5" id="KW-0456">Lyase</keyword>
<comment type="caution">
    <text evidence="8">The sequence shown here is derived from an EMBL/GenBank/DDBJ whole genome shotgun (WGS) entry which is preliminary data.</text>
</comment>
<evidence type="ECO:0000256" key="6">
    <source>
        <dbReference type="SAM" id="Coils"/>
    </source>
</evidence>
<feature type="region of interest" description="Disordered" evidence="7">
    <location>
        <begin position="314"/>
        <end position="345"/>
    </location>
</feature>
<feature type="coiled-coil region" evidence="6">
    <location>
        <begin position="355"/>
        <end position="386"/>
    </location>
</feature>
<dbReference type="InterPro" id="IPR000741">
    <property type="entry name" value="FBA_I"/>
</dbReference>